<comment type="caution">
    <text evidence="2">The sequence shown here is derived from an EMBL/GenBank/DDBJ whole genome shotgun (WGS) entry which is preliminary data.</text>
</comment>
<protein>
    <submittedName>
        <fullName evidence="2">Uncharacterized protein</fullName>
    </submittedName>
</protein>
<dbReference type="Proteomes" id="UP000734854">
    <property type="component" value="Unassembled WGS sequence"/>
</dbReference>
<sequence>MMMATNEAGVATSDGKMIDQGIAYLLMMLASEAHRLGQQSICLRIKPYHFHFYSSPYGVHSISLMASIKVSVLILTYALIAVLLHPLVCQGRTTTTKAMTTIEGAATNDGKTIDQGIAYILMVTALLVTYLIH</sequence>
<dbReference type="AlphaFoldDB" id="A0A8J5L0T0"/>
<dbReference type="EMBL" id="JACMSC010000012">
    <property type="protein sequence ID" value="KAG6497260.1"/>
    <property type="molecule type" value="Genomic_DNA"/>
</dbReference>
<name>A0A8J5L0T0_ZINOF</name>
<evidence type="ECO:0000313" key="2">
    <source>
        <dbReference type="EMBL" id="KAG6497260.1"/>
    </source>
</evidence>
<gene>
    <name evidence="2" type="ORF">ZIOFF_045158</name>
</gene>
<keyword evidence="1" id="KW-1133">Transmembrane helix</keyword>
<proteinExistence type="predicted"/>
<dbReference type="PANTHER" id="PTHR33374">
    <property type="entry name" value="ARABINOGALACTAN PROTEIN 20"/>
    <property type="match status" value="1"/>
</dbReference>
<evidence type="ECO:0000313" key="3">
    <source>
        <dbReference type="Proteomes" id="UP000734854"/>
    </source>
</evidence>
<keyword evidence="3" id="KW-1185">Reference proteome</keyword>
<organism evidence="2 3">
    <name type="scientific">Zingiber officinale</name>
    <name type="common">Ginger</name>
    <name type="synonym">Amomum zingiber</name>
    <dbReference type="NCBI Taxonomy" id="94328"/>
    <lineage>
        <taxon>Eukaryota</taxon>
        <taxon>Viridiplantae</taxon>
        <taxon>Streptophyta</taxon>
        <taxon>Embryophyta</taxon>
        <taxon>Tracheophyta</taxon>
        <taxon>Spermatophyta</taxon>
        <taxon>Magnoliopsida</taxon>
        <taxon>Liliopsida</taxon>
        <taxon>Zingiberales</taxon>
        <taxon>Zingiberaceae</taxon>
        <taxon>Zingiber</taxon>
    </lineage>
</organism>
<feature type="transmembrane region" description="Helical" evidence="1">
    <location>
        <begin position="116"/>
        <end position="132"/>
    </location>
</feature>
<accession>A0A8J5L0T0</accession>
<reference evidence="2 3" key="1">
    <citation type="submission" date="2020-08" db="EMBL/GenBank/DDBJ databases">
        <title>Plant Genome Project.</title>
        <authorList>
            <person name="Zhang R.-G."/>
        </authorList>
    </citation>
    <scope>NUCLEOTIDE SEQUENCE [LARGE SCALE GENOMIC DNA]</scope>
    <source>
        <tissue evidence="2">Rhizome</tissue>
    </source>
</reference>
<feature type="transmembrane region" description="Helical" evidence="1">
    <location>
        <begin position="70"/>
        <end position="88"/>
    </location>
</feature>
<keyword evidence="1" id="KW-0472">Membrane</keyword>
<dbReference type="Pfam" id="PF06376">
    <property type="entry name" value="AGP"/>
    <property type="match status" value="2"/>
</dbReference>
<evidence type="ECO:0000256" key="1">
    <source>
        <dbReference type="SAM" id="Phobius"/>
    </source>
</evidence>
<dbReference type="InterPro" id="IPR009424">
    <property type="entry name" value="AGP16/20/22/41"/>
</dbReference>
<keyword evidence="1" id="KW-0812">Transmembrane</keyword>